<reference evidence="2" key="1">
    <citation type="journal article" date="2023" name="G3 (Bethesda)">
        <title>Genome assembly and association tests identify interacting loci associated with vigor, precocity, and sex in interspecific pistachio rootstocks.</title>
        <authorList>
            <person name="Palmer W."/>
            <person name="Jacygrad E."/>
            <person name="Sagayaradj S."/>
            <person name="Cavanaugh K."/>
            <person name="Han R."/>
            <person name="Bertier L."/>
            <person name="Beede B."/>
            <person name="Kafkas S."/>
            <person name="Golino D."/>
            <person name="Preece J."/>
            <person name="Michelmore R."/>
        </authorList>
    </citation>
    <scope>NUCLEOTIDE SEQUENCE [LARGE SCALE GENOMIC DNA]</scope>
</reference>
<sequence>MLRLHRILLKKLDSILENSTNDRWKWFKNCLGALDGAYIWVHVDSIDKPRYRTRKNEIATNVLGVCTLDMQFIYVLPGWEGSATDGRVLRAAINRRHGLKVPQGFYYLCDAGYTNGEGFLAPFRGQQYHLNEWRQGRQLVTLQEYSNMKHSQARNKRWGILRETSFNSVRTQCRIISACCLLHNFIRNDLSRDPIESEVGEVCNVEDEEEDSGEVIRHVETSAVYTAWRDNLAQEMFNSWMSSRNT</sequence>
<comment type="caution">
    <text evidence="1">The sequence shown here is derived from an EMBL/GenBank/DDBJ whole genome shotgun (WGS) entry which is preliminary data.</text>
</comment>
<organism evidence="1 2">
    <name type="scientific">Pistacia integerrima</name>
    <dbReference type="NCBI Taxonomy" id="434235"/>
    <lineage>
        <taxon>Eukaryota</taxon>
        <taxon>Viridiplantae</taxon>
        <taxon>Streptophyta</taxon>
        <taxon>Embryophyta</taxon>
        <taxon>Tracheophyta</taxon>
        <taxon>Spermatophyta</taxon>
        <taxon>Magnoliopsida</taxon>
        <taxon>eudicotyledons</taxon>
        <taxon>Gunneridae</taxon>
        <taxon>Pentapetalae</taxon>
        <taxon>rosids</taxon>
        <taxon>malvids</taxon>
        <taxon>Sapindales</taxon>
        <taxon>Anacardiaceae</taxon>
        <taxon>Pistacia</taxon>
    </lineage>
</organism>
<gene>
    <name evidence="1" type="ORF">Pint_27780</name>
</gene>
<evidence type="ECO:0000313" key="1">
    <source>
        <dbReference type="EMBL" id="KAJ0040931.1"/>
    </source>
</evidence>
<evidence type="ECO:0000313" key="2">
    <source>
        <dbReference type="Proteomes" id="UP001163603"/>
    </source>
</evidence>
<accession>A0ACC0YTJ2</accession>
<proteinExistence type="predicted"/>
<dbReference type="EMBL" id="CM047740">
    <property type="protein sequence ID" value="KAJ0040931.1"/>
    <property type="molecule type" value="Genomic_DNA"/>
</dbReference>
<dbReference type="Proteomes" id="UP001163603">
    <property type="component" value="Chromosome 5"/>
</dbReference>
<protein>
    <submittedName>
        <fullName evidence="1">Uncharacterized protein</fullName>
    </submittedName>
</protein>
<name>A0ACC0YTJ2_9ROSI</name>
<keyword evidence="2" id="KW-1185">Reference proteome</keyword>